<name>D8GKG2_CLOLD</name>
<dbReference type="EMBL" id="CP001666">
    <property type="protein sequence ID" value="ADK15302.1"/>
    <property type="molecule type" value="Genomic_DNA"/>
</dbReference>
<dbReference type="PROSITE" id="PS50835">
    <property type="entry name" value="IG_LIKE"/>
    <property type="match status" value="1"/>
</dbReference>
<dbReference type="Proteomes" id="UP000001656">
    <property type="component" value="Chromosome"/>
</dbReference>
<dbReference type="SMART" id="SM00635">
    <property type="entry name" value="BID_2"/>
    <property type="match status" value="1"/>
</dbReference>
<dbReference type="eggNOG" id="COG3064">
    <property type="taxonomic scope" value="Bacteria"/>
</dbReference>
<evidence type="ECO:0000313" key="3">
    <source>
        <dbReference type="EMBL" id="ADK15302.1"/>
    </source>
</evidence>
<organism evidence="3 4">
    <name type="scientific">Clostridium ljungdahlii (strain ATCC 55383 / DSM 13528 / PETC)</name>
    <dbReference type="NCBI Taxonomy" id="748727"/>
    <lineage>
        <taxon>Bacteria</taxon>
        <taxon>Bacillati</taxon>
        <taxon>Bacillota</taxon>
        <taxon>Clostridia</taxon>
        <taxon>Eubacteriales</taxon>
        <taxon>Clostridiaceae</taxon>
        <taxon>Clostridium</taxon>
    </lineage>
</organism>
<dbReference type="Gene3D" id="2.60.40.1080">
    <property type="match status" value="1"/>
</dbReference>
<evidence type="ECO:0000256" key="1">
    <source>
        <dbReference type="SAM" id="SignalP"/>
    </source>
</evidence>
<keyword evidence="1" id="KW-0732">Signal</keyword>
<dbReference type="InterPro" id="IPR003343">
    <property type="entry name" value="Big_2"/>
</dbReference>
<dbReference type="RefSeq" id="WP_013238892.1">
    <property type="nucleotide sequence ID" value="NC_014328.1"/>
</dbReference>
<feature type="chain" id="PRO_5038364838" evidence="1">
    <location>
        <begin position="33"/>
        <end position="1043"/>
    </location>
</feature>
<dbReference type="SUPFAM" id="SSF49373">
    <property type="entry name" value="Invasin/intimin cell-adhesion fragments"/>
    <property type="match status" value="1"/>
</dbReference>
<dbReference type="AlphaFoldDB" id="D8GKG2"/>
<proteinExistence type="predicted"/>
<dbReference type="Gene3D" id="2.160.20.110">
    <property type="match status" value="1"/>
</dbReference>
<evidence type="ECO:0000313" key="4">
    <source>
        <dbReference type="Proteomes" id="UP000001656"/>
    </source>
</evidence>
<dbReference type="Pfam" id="PF02368">
    <property type="entry name" value="Big_2"/>
    <property type="match status" value="1"/>
</dbReference>
<dbReference type="STRING" id="748727.CLJU_c22420"/>
<feature type="domain" description="Ig-like" evidence="2">
    <location>
        <begin position="846"/>
        <end position="940"/>
    </location>
</feature>
<gene>
    <name evidence="3" type="ordered locus">CLJU_c22420</name>
</gene>
<feature type="signal peptide" evidence="1">
    <location>
        <begin position="1"/>
        <end position="32"/>
    </location>
</feature>
<dbReference type="eggNOG" id="COG5492">
    <property type="taxonomic scope" value="Bacteria"/>
</dbReference>
<reference evidence="3 4" key="1">
    <citation type="journal article" date="2010" name="Proc. Natl. Acad. Sci. U.S.A.">
        <title>Clostridium ljungdahlii represents a microbial production platform based on syngas.</title>
        <authorList>
            <person name="Kopke M."/>
            <person name="Held C."/>
            <person name="Hujer S."/>
            <person name="Liesegang H."/>
            <person name="Wiezer A."/>
            <person name="Wollherr A."/>
            <person name="Ehrenreich A."/>
            <person name="Liebl W."/>
            <person name="Gottschalk G."/>
            <person name="Durre P."/>
        </authorList>
    </citation>
    <scope>NUCLEOTIDE SEQUENCE [LARGE SCALE GENOMIC DNA]</scope>
    <source>
        <strain evidence="4">ATCC 55383 / DSM 13528 / PETC</strain>
    </source>
</reference>
<dbReference type="HOGENOM" id="CLU_292171_0_0_9"/>
<dbReference type="InterPro" id="IPR007110">
    <property type="entry name" value="Ig-like_dom"/>
</dbReference>
<dbReference type="InterPro" id="IPR008964">
    <property type="entry name" value="Invasin/intimin_cell_adhesion"/>
</dbReference>
<sequence length="1043" mass="113220">MIKKKNTLGKFLSILAIICFMFSTFSSLPVLAEEASPSLTTDGNGEYVINSVGDINKFRTDLNKGIDYGNKKVVLNSDITITNDTQLTPTTGTFQGYFNGQGHSIKNYNDPLTGLVCKLGSYGIITNLHMNMNVSNANGLSDSPGETRYYGSIANESTGVISLCSVDGIVTTSSNMPADGSGFYIGGIVTCITKNETCDNCIVENCYSRLEIEGQTDANQLQFVAGIAYSVMSPNDKEVIKNCYAAGKMAACGVRGIANKKQAYFPSSYYDKDIVKATKDTYGGNAKSTDEMKQQATYAGWDFDKVWDIKSDTNDGYPYLKPNQTPPEPITIATDMPVDVNINIKDKTVNSDGTADLTADYTTSLTCSDQDSIASDNVKVTLDGKINFPGFTGNNVTMNYVPVNGNTVDLTSDVLKNHLQITYDDNKKYKFKIGNVTFNTPNFNGNGVTTVSEDKQKEQVENAKKAEDILYSKLGVGQSAVPEFTWSGDKTSTDGKDGATEGSVELNDYVWEVFSSARSGYSGVRAGFYDDWFKSVQDGLKKMKEAGVTPRDVKMTEWDKLVLAITAIGYDPRDIEAYDLIDIISNQDYLSTSNQTFSSQYALLGLNSYNYAIPSSGNRIDKEALIHEWAKSALGNKGADGSEVLSNAVPDMWLMTFQPIASYYGKEGYSDVTKAMDQVFAQFSNAQTYKGSFWGGMSGDYNNPWTNAQVYMTLGMTKSNIFDSKYIKNGNSILDGALEFYNIKDGTTTFDKSSYEPTQMCRGLDSLVRAYEGRNSIFDCTDVKNSTVPVNSAIAALPDADKLTSADKDKVDAAEKLYDALSDAQKSSMKQETVDKLTAAEKKVSPSQTVSVTGVSLDKTSASVTEGDALQLTAAVAPDNAANKKVDWSSSDKTIASVDENGKVTAVKSGTAVITAVSEDNKDAKAQCIVTVTNTSKPIQITNLTMDSSFKLGEDAKVSVKAENNSGKDQDESLIVALYDEGGKFINYVCGKQTIKNGDSSILTGIMKLPEEGIYKLKAFIWDSLENMNPLSDIIDIPVQSNK</sequence>
<evidence type="ECO:0000259" key="2">
    <source>
        <dbReference type="PROSITE" id="PS50835"/>
    </source>
</evidence>
<accession>D8GKG2</accession>
<protein>
    <submittedName>
        <fullName evidence="3">Putative surface/cell-adhesion protein</fullName>
    </submittedName>
</protein>
<dbReference type="KEGG" id="clj:CLJU_c22420"/>